<name>A0A8J5UJY5_9ASCO</name>
<evidence type="ECO:0000313" key="3">
    <source>
        <dbReference type="Proteomes" id="UP000694255"/>
    </source>
</evidence>
<dbReference type="PANTHER" id="PTHR21192:SF2">
    <property type="entry name" value="NADH DEHYDROGENASE [UBIQUINONE] 1 ALPHA SUBCOMPLEX ASSEMBLY FACTOR 3"/>
    <property type="match status" value="1"/>
</dbReference>
<dbReference type="Pfam" id="PF04430">
    <property type="entry name" value="DUF498"/>
    <property type="match status" value="1"/>
</dbReference>
<dbReference type="GeneID" id="73471864"/>
<keyword evidence="3" id="KW-1185">Reference proteome</keyword>
<sequence length="196" mass="21661">MQRTFLRQLSRSQARLGLFSKSSSQPARASPLFTPPPDSTPQVRPSNAGDLFKKNDILMYADKPLNYIESLKPNGFHLANTLLITSPNSAGNVNGLVLIDTETILQLNPLRFQPLHIQLKGQNVLNVFERVHPKPEILVIGLGKKSRMLSGENRRFLLDLGIGLEVSHTANAVDVFDLLSTERPHVIGALMLPPNV</sequence>
<comment type="caution">
    <text evidence="2">The sequence shown here is derived from an EMBL/GenBank/DDBJ whole genome shotgun (WGS) entry which is preliminary data.</text>
</comment>
<dbReference type="OrthoDB" id="20681at2759"/>
<evidence type="ECO:0008006" key="4">
    <source>
        <dbReference type="Google" id="ProtNLM"/>
    </source>
</evidence>
<reference evidence="2 3" key="1">
    <citation type="journal article" date="2021" name="DNA Res.">
        <title>Genome analysis of Candida subhashii reveals its hybrid nature and dual mitochondrial genome conformations.</title>
        <authorList>
            <person name="Mixao V."/>
            <person name="Hegedusova E."/>
            <person name="Saus E."/>
            <person name="Pryszcz L.P."/>
            <person name="Cillingova A."/>
            <person name="Nosek J."/>
            <person name="Gabaldon T."/>
        </authorList>
    </citation>
    <scope>NUCLEOTIDE SEQUENCE [LARGE SCALE GENOMIC DNA]</scope>
    <source>
        <strain evidence="2 3">CBS 10753</strain>
    </source>
</reference>
<gene>
    <name evidence="2" type="ORF">J8A68_005064</name>
</gene>
<dbReference type="GO" id="GO:0032981">
    <property type="term" value="P:mitochondrial respiratory chain complex I assembly"/>
    <property type="evidence" value="ECO:0007669"/>
    <property type="project" value="TreeGrafter"/>
</dbReference>
<dbReference type="Proteomes" id="UP000694255">
    <property type="component" value="Unassembled WGS sequence"/>
</dbReference>
<evidence type="ECO:0000313" key="2">
    <source>
        <dbReference type="EMBL" id="KAG7661486.1"/>
    </source>
</evidence>
<accession>A0A8J5UJY5</accession>
<evidence type="ECO:0000256" key="1">
    <source>
        <dbReference type="SAM" id="MobiDB-lite"/>
    </source>
</evidence>
<dbReference type="EMBL" id="JAGSYN010000219">
    <property type="protein sequence ID" value="KAG7661486.1"/>
    <property type="molecule type" value="Genomic_DNA"/>
</dbReference>
<dbReference type="RefSeq" id="XP_049261719.1">
    <property type="nucleotide sequence ID" value="XM_049409090.1"/>
</dbReference>
<protein>
    <recommendedName>
        <fullName evidence="4">NADH dehydrogenase [ubiquinone] 1 alpha subcomplex assembly factor 3</fullName>
    </recommendedName>
</protein>
<dbReference type="PANTHER" id="PTHR21192">
    <property type="entry name" value="NUCLEAR PROTEIN E3-3"/>
    <property type="match status" value="1"/>
</dbReference>
<organism evidence="2 3">
    <name type="scientific">[Candida] subhashii</name>
    <dbReference type="NCBI Taxonomy" id="561895"/>
    <lineage>
        <taxon>Eukaryota</taxon>
        <taxon>Fungi</taxon>
        <taxon>Dikarya</taxon>
        <taxon>Ascomycota</taxon>
        <taxon>Saccharomycotina</taxon>
        <taxon>Pichiomycetes</taxon>
        <taxon>Debaryomycetaceae</taxon>
        <taxon>Spathaspora</taxon>
    </lineage>
</organism>
<feature type="region of interest" description="Disordered" evidence="1">
    <location>
        <begin position="20"/>
        <end position="49"/>
    </location>
</feature>
<dbReference type="AlphaFoldDB" id="A0A8J5UJY5"/>
<dbReference type="GO" id="GO:0005743">
    <property type="term" value="C:mitochondrial inner membrane"/>
    <property type="evidence" value="ECO:0007669"/>
    <property type="project" value="TreeGrafter"/>
</dbReference>
<proteinExistence type="predicted"/>
<dbReference type="InterPro" id="IPR007523">
    <property type="entry name" value="NDUFAF3/AAMDC"/>
</dbReference>